<evidence type="ECO:0000256" key="4">
    <source>
        <dbReference type="ARBA" id="ARBA00022496"/>
    </source>
</evidence>
<dbReference type="Pfam" id="PF00593">
    <property type="entry name" value="TonB_dep_Rec_b-barrel"/>
    <property type="match status" value="1"/>
</dbReference>
<evidence type="ECO:0000259" key="15">
    <source>
        <dbReference type="Pfam" id="PF07715"/>
    </source>
</evidence>
<keyword evidence="4" id="KW-0410">Iron transport</keyword>
<evidence type="ECO:0000256" key="11">
    <source>
        <dbReference type="PROSITE-ProRule" id="PRU01360"/>
    </source>
</evidence>
<feature type="domain" description="TonB-dependent receptor-like beta-barrel" evidence="14">
    <location>
        <begin position="314"/>
        <end position="781"/>
    </location>
</feature>
<evidence type="ECO:0000256" key="5">
    <source>
        <dbReference type="ARBA" id="ARBA00022692"/>
    </source>
</evidence>
<keyword evidence="10 11" id="KW-0998">Cell outer membrane</keyword>
<evidence type="ECO:0000256" key="3">
    <source>
        <dbReference type="ARBA" id="ARBA00022452"/>
    </source>
</evidence>
<comment type="caution">
    <text evidence="16">The sequence shown here is derived from an EMBL/GenBank/DDBJ whole genome shotgun (WGS) entry which is preliminary data.</text>
</comment>
<organism evidence="16 17">
    <name type="scientific">Eilatimonas milleporae</name>
    <dbReference type="NCBI Taxonomy" id="911205"/>
    <lineage>
        <taxon>Bacteria</taxon>
        <taxon>Pseudomonadati</taxon>
        <taxon>Pseudomonadota</taxon>
        <taxon>Alphaproteobacteria</taxon>
        <taxon>Kordiimonadales</taxon>
        <taxon>Kordiimonadaceae</taxon>
        <taxon>Eilatimonas</taxon>
    </lineage>
</organism>
<evidence type="ECO:0000256" key="10">
    <source>
        <dbReference type="ARBA" id="ARBA00023237"/>
    </source>
</evidence>
<evidence type="ECO:0000256" key="9">
    <source>
        <dbReference type="ARBA" id="ARBA00023136"/>
    </source>
</evidence>
<reference evidence="16 17" key="1">
    <citation type="submission" date="2018-10" db="EMBL/GenBank/DDBJ databases">
        <title>Genomic Encyclopedia of Archaeal and Bacterial Type Strains, Phase II (KMG-II): from individual species to whole genera.</title>
        <authorList>
            <person name="Goeker M."/>
        </authorList>
    </citation>
    <scope>NUCLEOTIDE SEQUENCE [LARGE SCALE GENOMIC DNA]</scope>
    <source>
        <strain evidence="16 17">DSM 25217</strain>
    </source>
</reference>
<feature type="chain" id="PRO_5018005704" evidence="13">
    <location>
        <begin position="25"/>
        <end position="821"/>
    </location>
</feature>
<dbReference type="AlphaFoldDB" id="A0A3M0C526"/>
<dbReference type="InterPro" id="IPR039426">
    <property type="entry name" value="TonB-dep_rcpt-like"/>
</dbReference>
<comment type="similarity">
    <text evidence="11 12">Belongs to the TonB-dependent receptor family.</text>
</comment>
<dbReference type="SUPFAM" id="SSF56935">
    <property type="entry name" value="Porins"/>
    <property type="match status" value="1"/>
</dbReference>
<evidence type="ECO:0000256" key="6">
    <source>
        <dbReference type="ARBA" id="ARBA00023004"/>
    </source>
</evidence>
<keyword evidence="13" id="KW-0732">Signal</keyword>
<dbReference type="InterPro" id="IPR036942">
    <property type="entry name" value="Beta-barrel_TonB_sf"/>
</dbReference>
<proteinExistence type="inferred from homology"/>
<evidence type="ECO:0000313" key="16">
    <source>
        <dbReference type="EMBL" id="RMB01926.1"/>
    </source>
</evidence>
<dbReference type="PANTHER" id="PTHR32552:SF81">
    <property type="entry name" value="TONB-DEPENDENT OUTER MEMBRANE RECEPTOR"/>
    <property type="match status" value="1"/>
</dbReference>
<evidence type="ECO:0000259" key="14">
    <source>
        <dbReference type="Pfam" id="PF00593"/>
    </source>
</evidence>
<keyword evidence="2 11" id="KW-0813">Transport</keyword>
<dbReference type="CDD" id="cd01347">
    <property type="entry name" value="ligand_gated_channel"/>
    <property type="match status" value="1"/>
</dbReference>
<feature type="signal peptide" evidence="13">
    <location>
        <begin position="1"/>
        <end position="24"/>
    </location>
</feature>
<dbReference type="Gene3D" id="2.40.170.20">
    <property type="entry name" value="TonB-dependent receptor, beta-barrel domain"/>
    <property type="match status" value="1"/>
</dbReference>
<name>A0A3M0C526_9PROT</name>
<evidence type="ECO:0000256" key="1">
    <source>
        <dbReference type="ARBA" id="ARBA00004571"/>
    </source>
</evidence>
<dbReference type="OrthoDB" id="9760494at2"/>
<keyword evidence="6" id="KW-0408">Iron</keyword>
<evidence type="ECO:0000256" key="12">
    <source>
        <dbReference type="RuleBase" id="RU003357"/>
    </source>
</evidence>
<keyword evidence="17" id="KW-1185">Reference proteome</keyword>
<keyword evidence="8 12" id="KW-0798">TonB box</keyword>
<keyword evidence="9 11" id="KW-0472">Membrane</keyword>
<dbReference type="InParanoid" id="A0A3M0C526"/>
<evidence type="ECO:0000313" key="17">
    <source>
        <dbReference type="Proteomes" id="UP000271227"/>
    </source>
</evidence>
<keyword evidence="3 11" id="KW-1134">Transmembrane beta strand</keyword>
<keyword evidence="5 11" id="KW-0812">Transmembrane</keyword>
<dbReference type="InterPro" id="IPR000531">
    <property type="entry name" value="Beta-barrel_TonB"/>
</dbReference>
<evidence type="ECO:0000256" key="7">
    <source>
        <dbReference type="ARBA" id="ARBA00023065"/>
    </source>
</evidence>
<keyword evidence="7" id="KW-0406">Ion transport</keyword>
<sequence>MKSFLLMTTALAPLIGISTGAALAQSSAPAGSEEFMMEEITVSARRRLETLQDVPIAVDVLTAEQIRARGINTTEDVAKFTSGLVFDQGISLQDTRPVIRGLPATRGRPPVGVLLDGIDVSSESLGNAGGGSLLNQRLLDLERIEVVKGPQSALYGRAAFAGAVNYVTKRPGDEFEGEVNASYGRFGTFDIGGAISGPISDTLGFRLNAVHAEFDGDYDNPVTGADLNGFSNTGGSAALELDNKGVNIFARVSYSEYEADQRAIQNVSGFTGGVSRPGPDTPEGQAVAAAVAGGVLEFPLASNVPPAGDLSFTGVTGYSIDPRTGRDFPGSDGSIFSVTVNVSVDLEGAELVYNGGYVKQDERLVYDGDFFGLPLASFPDGEVEPLNIFDVVDFDNTVEINSQEVRLQNFGEDAFRWAVGALYWSSDMDQTNRSLRAFSGFPFTGSPDIANFSPTSIFLNSVIPESPFGRDIESVSVYGLVEYDLTERLTVSAESRYVDESTTVIRSDFLQAAFAPIPAGFVNGVQEESIDDAEFLPKLTVSYAAGDNLNLYASVAKGFKPAGVSELDFGSQLADSRFDAEKVWNYEFGLKGSTADRQLAYSAAIFYMDWTDRQVSQLLEDPDAPAGFRATVQNASGAEVLGFEASFIYRPSAVPGLTIDAAYTYLDTEFTDFTILSNSGFVVTEAANCTVVTVGDSNVCEVTYNGNRLERAPKHQLVSNLSYVTEVSQGIDLVLGVNLQYQGSRFLTQANRITLPSFVNMDAQVGLQFEDVLVQAYVQNLTNQDAVRTAQNNFDLASFGRAVNVYAPPRRVFGLRGGIRF</sequence>
<dbReference type="GO" id="GO:0009279">
    <property type="term" value="C:cell outer membrane"/>
    <property type="evidence" value="ECO:0007669"/>
    <property type="project" value="UniProtKB-SubCell"/>
</dbReference>
<dbReference type="InterPro" id="IPR012910">
    <property type="entry name" value="Plug_dom"/>
</dbReference>
<dbReference type="Proteomes" id="UP000271227">
    <property type="component" value="Unassembled WGS sequence"/>
</dbReference>
<dbReference type="PANTHER" id="PTHR32552">
    <property type="entry name" value="FERRICHROME IRON RECEPTOR-RELATED"/>
    <property type="match status" value="1"/>
</dbReference>
<evidence type="ECO:0000256" key="2">
    <source>
        <dbReference type="ARBA" id="ARBA00022448"/>
    </source>
</evidence>
<dbReference type="GO" id="GO:0006826">
    <property type="term" value="P:iron ion transport"/>
    <property type="evidence" value="ECO:0007669"/>
    <property type="project" value="UniProtKB-KW"/>
</dbReference>
<comment type="subcellular location">
    <subcellularLocation>
        <location evidence="1 11">Cell outer membrane</location>
        <topology evidence="1 11">Multi-pass membrane protein</topology>
    </subcellularLocation>
</comment>
<keyword evidence="16" id="KW-0675">Receptor</keyword>
<dbReference type="Pfam" id="PF07715">
    <property type="entry name" value="Plug"/>
    <property type="match status" value="1"/>
</dbReference>
<accession>A0A3M0C526</accession>
<feature type="domain" description="TonB-dependent receptor plug" evidence="15">
    <location>
        <begin position="51"/>
        <end position="163"/>
    </location>
</feature>
<dbReference type="PROSITE" id="PS52016">
    <property type="entry name" value="TONB_DEPENDENT_REC_3"/>
    <property type="match status" value="1"/>
</dbReference>
<protein>
    <submittedName>
        <fullName evidence="16">Outer membrane receptor protein involved in Fe transport</fullName>
    </submittedName>
</protein>
<dbReference type="EMBL" id="REFR01000015">
    <property type="protein sequence ID" value="RMB01926.1"/>
    <property type="molecule type" value="Genomic_DNA"/>
</dbReference>
<evidence type="ECO:0000256" key="13">
    <source>
        <dbReference type="SAM" id="SignalP"/>
    </source>
</evidence>
<evidence type="ECO:0000256" key="8">
    <source>
        <dbReference type="ARBA" id="ARBA00023077"/>
    </source>
</evidence>
<gene>
    <name evidence="16" type="ORF">BXY39_3434</name>
</gene>